<dbReference type="SFLD" id="SFLDS00029">
    <property type="entry name" value="Radical_SAM"/>
    <property type="match status" value="1"/>
</dbReference>
<protein>
    <recommendedName>
        <fullName evidence="6">Radical SAM core domain-containing protein</fullName>
    </recommendedName>
</protein>
<dbReference type="InterPro" id="IPR034474">
    <property type="entry name" value="Methyltransferase_Class_D"/>
</dbReference>
<feature type="region of interest" description="Disordered" evidence="5">
    <location>
        <begin position="1"/>
        <end position="21"/>
    </location>
</feature>
<dbReference type="InterPro" id="IPR013785">
    <property type="entry name" value="Aldolase_TIM"/>
</dbReference>
<dbReference type="CDD" id="cd01335">
    <property type="entry name" value="Radical_SAM"/>
    <property type="match status" value="1"/>
</dbReference>
<dbReference type="PROSITE" id="PS51918">
    <property type="entry name" value="RADICAL_SAM"/>
    <property type="match status" value="1"/>
</dbReference>
<dbReference type="Gene3D" id="3.20.20.70">
    <property type="entry name" value="Aldolase class I"/>
    <property type="match status" value="1"/>
</dbReference>
<dbReference type="NCBIfam" id="NF045702">
    <property type="entry name" value="rSAM_GDGT_ether"/>
    <property type="match status" value="1"/>
</dbReference>
<organism evidence="7">
    <name type="scientific">marine sediment metagenome</name>
    <dbReference type="NCBI Taxonomy" id="412755"/>
    <lineage>
        <taxon>unclassified sequences</taxon>
        <taxon>metagenomes</taxon>
        <taxon>ecological metagenomes</taxon>
    </lineage>
</organism>
<comment type="caution">
    <text evidence="7">The sequence shown here is derived from an EMBL/GenBank/DDBJ whole genome shotgun (WGS) entry which is preliminary data.</text>
</comment>
<evidence type="ECO:0000256" key="1">
    <source>
        <dbReference type="ARBA" id="ARBA00022691"/>
    </source>
</evidence>
<feature type="domain" description="Radical SAM core" evidence="6">
    <location>
        <begin position="113"/>
        <end position="329"/>
    </location>
</feature>
<proteinExistence type="predicted"/>
<sequence>MATQAKRIESRPIDTNYSGRPMNNITKGLPKHVESICPDPDCGRMITAHMFEEHGKVYMEKTCPEHGYFKDLYWSDVELYLKAEKWEFGDGKGVMNPNTQYKSCPVDCGICDNHLSHTALGNIDLTNRCNLSCPICFASANSTGRVYEPSKEEVINMLNLYRAEQPVYGRMIQYSGGEPTLHPEFFEIIAETKAMGFSHIQIASNGLKFADPEFTYRAAEAGLHTIYLQFDGVDDEVYIKTRGRPLVEIKEKVIEAVRKSGMKIVYVPTIVNGINDHQVGPILEHALANIDVLSGISYQPVSLVGRISTEEREKLRYTLPDLARGIEEQTGITSKEEWYPLSFVTPISKIISALRGEETVNIACHPHCSLGTYLFIEHETNRPVPITRFVDVDGMFLELEKLAAKTKA</sequence>
<reference evidence="7" key="1">
    <citation type="journal article" date="2014" name="Front. Microbiol.">
        <title>High frequency of phylogenetically diverse reductive dehalogenase-homologous genes in deep subseafloor sedimentary metagenomes.</title>
        <authorList>
            <person name="Kawai M."/>
            <person name="Futagami T."/>
            <person name="Toyoda A."/>
            <person name="Takaki Y."/>
            <person name="Nishi S."/>
            <person name="Hori S."/>
            <person name="Arai W."/>
            <person name="Tsubouchi T."/>
            <person name="Morono Y."/>
            <person name="Uchiyama I."/>
            <person name="Ito T."/>
            <person name="Fujiyama A."/>
            <person name="Inagaki F."/>
            <person name="Takami H."/>
        </authorList>
    </citation>
    <scope>NUCLEOTIDE SEQUENCE</scope>
    <source>
        <strain evidence="7">Expedition CK06-06</strain>
    </source>
</reference>
<dbReference type="InterPro" id="IPR056488">
    <property type="entry name" value="Zn_ribbon_HMPTM"/>
</dbReference>
<dbReference type="InterPro" id="IPR034471">
    <property type="entry name" value="GDGT/MA_synthase"/>
</dbReference>
<evidence type="ECO:0000313" key="7">
    <source>
        <dbReference type="EMBL" id="GAF69875.1"/>
    </source>
</evidence>
<dbReference type="InterPro" id="IPR058240">
    <property type="entry name" value="rSAM_sf"/>
</dbReference>
<dbReference type="EMBL" id="BARS01002599">
    <property type="protein sequence ID" value="GAF69875.1"/>
    <property type="molecule type" value="Genomic_DNA"/>
</dbReference>
<accession>X0T1D0</accession>
<feature type="compositionally biased region" description="Basic and acidic residues" evidence="5">
    <location>
        <begin position="1"/>
        <end position="12"/>
    </location>
</feature>
<dbReference type="PANTHER" id="PTHR43306:SF1">
    <property type="entry name" value="7,8-DIHYDRO-6-HYDROXYMETHYLPTERIN DIMETHYLTRANSFERASE"/>
    <property type="match status" value="1"/>
</dbReference>
<dbReference type="Pfam" id="PF23545">
    <property type="entry name" value="Zn_ribbon_HMPTM"/>
    <property type="match status" value="1"/>
</dbReference>
<dbReference type="SFLD" id="SFLDG01100">
    <property type="entry name" value="methyltransferase_(Class_D)"/>
    <property type="match status" value="1"/>
</dbReference>
<dbReference type="PANTHER" id="PTHR43306">
    <property type="entry name" value="7,8-DIHYDRO-6-HYDROXYMETHYLPTERIN DIMETHYLTRANSFERASE"/>
    <property type="match status" value="1"/>
</dbReference>
<evidence type="ECO:0000256" key="4">
    <source>
        <dbReference type="ARBA" id="ARBA00023014"/>
    </source>
</evidence>
<keyword evidence="2" id="KW-0479">Metal-binding</keyword>
<dbReference type="InterPro" id="IPR007197">
    <property type="entry name" value="rSAM"/>
</dbReference>
<name>X0T1D0_9ZZZZ</name>
<dbReference type="GO" id="GO:0008168">
    <property type="term" value="F:methyltransferase activity"/>
    <property type="evidence" value="ECO:0007669"/>
    <property type="project" value="InterPro"/>
</dbReference>
<evidence type="ECO:0000259" key="6">
    <source>
        <dbReference type="PROSITE" id="PS51918"/>
    </source>
</evidence>
<evidence type="ECO:0000256" key="2">
    <source>
        <dbReference type="ARBA" id="ARBA00022723"/>
    </source>
</evidence>
<keyword evidence="1" id="KW-0949">S-adenosyl-L-methionine</keyword>
<dbReference type="GO" id="GO:0051539">
    <property type="term" value="F:4 iron, 4 sulfur cluster binding"/>
    <property type="evidence" value="ECO:0007669"/>
    <property type="project" value="InterPro"/>
</dbReference>
<keyword evidence="4" id="KW-0411">Iron-sulfur</keyword>
<dbReference type="SUPFAM" id="SSF102114">
    <property type="entry name" value="Radical SAM enzymes"/>
    <property type="match status" value="1"/>
</dbReference>
<gene>
    <name evidence="7" type="ORF">S01H1_04976</name>
</gene>
<evidence type="ECO:0000256" key="5">
    <source>
        <dbReference type="SAM" id="MobiDB-lite"/>
    </source>
</evidence>
<evidence type="ECO:0000256" key="3">
    <source>
        <dbReference type="ARBA" id="ARBA00023004"/>
    </source>
</evidence>
<keyword evidence="3" id="KW-0408">Iron</keyword>
<dbReference type="SFLD" id="SFLDG01067">
    <property type="entry name" value="SPASM/twitch_domain_containing"/>
    <property type="match status" value="1"/>
</dbReference>
<dbReference type="GO" id="GO:0046872">
    <property type="term" value="F:metal ion binding"/>
    <property type="evidence" value="ECO:0007669"/>
    <property type="project" value="UniProtKB-KW"/>
</dbReference>
<dbReference type="Pfam" id="PF04055">
    <property type="entry name" value="Radical_SAM"/>
    <property type="match status" value="1"/>
</dbReference>
<feature type="non-terminal residue" evidence="7">
    <location>
        <position position="408"/>
    </location>
</feature>
<dbReference type="AlphaFoldDB" id="X0T1D0"/>